<feature type="domain" description="Glycosyltransferase subfamily 4-like N-terminal" evidence="7">
    <location>
        <begin position="14"/>
        <end position="189"/>
    </location>
</feature>
<evidence type="ECO:0000259" key="7">
    <source>
        <dbReference type="Pfam" id="PF13439"/>
    </source>
</evidence>
<feature type="domain" description="Glycosyl transferase family 1" evidence="6">
    <location>
        <begin position="211"/>
        <end position="354"/>
    </location>
</feature>
<evidence type="ECO:0000256" key="5">
    <source>
        <dbReference type="HAMAP-Rule" id="MF_01114"/>
    </source>
</evidence>
<dbReference type="PANTHER" id="PTHR45947:SF3">
    <property type="entry name" value="SULFOQUINOVOSYL TRANSFERASE SQD2"/>
    <property type="match status" value="1"/>
</dbReference>
<evidence type="ECO:0000256" key="3">
    <source>
        <dbReference type="ARBA" id="ARBA00018111"/>
    </source>
</evidence>
<dbReference type="Proteomes" id="UP001529275">
    <property type="component" value="Unassembled WGS sequence"/>
</dbReference>
<keyword evidence="4 5" id="KW-0963">Cytoplasm</keyword>
<evidence type="ECO:0000256" key="2">
    <source>
        <dbReference type="ARBA" id="ARBA00009695"/>
    </source>
</evidence>
<dbReference type="InterPro" id="IPR028098">
    <property type="entry name" value="Glyco_trans_4-like_N"/>
</dbReference>
<keyword evidence="9" id="KW-1185">Reference proteome</keyword>
<dbReference type="EMBL" id="JAUDCK010000017">
    <property type="protein sequence ID" value="MDM8195864.1"/>
    <property type="molecule type" value="Genomic_DNA"/>
</dbReference>
<protein>
    <recommendedName>
        <fullName evidence="3 5">Regulatory protein RecX</fullName>
    </recommendedName>
</protein>
<dbReference type="PANTHER" id="PTHR45947">
    <property type="entry name" value="SULFOQUINOVOSYL TRANSFERASE SQD2"/>
    <property type="match status" value="1"/>
</dbReference>
<comment type="caution">
    <text evidence="8">The sequence shown here is derived from an EMBL/GenBank/DDBJ whole genome shotgun (WGS) entry which is preliminary data.</text>
</comment>
<dbReference type="Pfam" id="PF00534">
    <property type="entry name" value="Glycos_transf_1"/>
    <property type="match status" value="1"/>
</dbReference>
<comment type="similarity">
    <text evidence="2 5">Belongs to the RecX family.</text>
</comment>
<organism evidence="8 9">
    <name type="scientific">Massilimicrobiota timonensis</name>
    <dbReference type="NCBI Taxonomy" id="1776392"/>
    <lineage>
        <taxon>Bacteria</taxon>
        <taxon>Bacillati</taxon>
        <taxon>Bacillota</taxon>
        <taxon>Erysipelotrichia</taxon>
        <taxon>Erysipelotrichales</taxon>
        <taxon>Erysipelotrichaceae</taxon>
        <taxon>Massilimicrobiota</taxon>
    </lineage>
</organism>
<dbReference type="HAMAP" id="MF_01114">
    <property type="entry name" value="RecX"/>
    <property type="match status" value="1"/>
</dbReference>
<evidence type="ECO:0000256" key="1">
    <source>
        <dbReference type="ARBA" id="ARBA00004496"/>
    </source>
</evidence>
<evidence type="ECO:0000313" key="8">
    <source>
        <dbReference type="EMBL" id="MDM8195864.1"/>
    </source>
</evidence>
<accession>A0ABT7UI94</accession>
<dbReference type="InterPro" id="IPR003783">
    <property type="entry name" value="Regulatory_RecX"/>
</dbReference>
<dbReference type="InterPro" id="IPR036388">
    <property type="entry name" value="WH-like_DNA-bd_sf"/>
</dbReference>
<dbReference type="Pfam" id="PF13439">
    <property type="entry name" value="Glyco_transf_4"/>
    <property type="match status" value="1"/>
</dbReference>
<evidence type="ECO:0000256" key="4">
    <source>
        <dbReference type="ARBA" id="ARBA00022490"/>
    </source>
</evidence>
<dbReference type="RefSeq" id="WP_168083298.1">
    <property type="nucleotide sequence ID" value="NZ_JAUDCK010000017.1"/>
</dbReference>
<evidence type="ECO:0000259" key="6">
    <source>
        <dbReference type="Pfam" id="PF00534"/>
    </source>
</evidence>
<gene>
    <name evidence="5" type="primary">recX</name>
    <name evidence="8" type="ORF">QUV98_05975</name>
</gene>
<name>A0ABT7UI94_9FIRM</name>
<evidence type="ECO:0000313" key="9">
    <source>
        <dbReference type="Proteomes" id="UP001529275"/>
    </source>
</evidence>
<comment type="function">
    <text evidence="5">Modulates RecA activity.</text>
</comment>
<dbReference type="SUPFAM" id="SSF53756">
    <property type="entry name" value="UDP-Glycosyltransferase/glycogen phosphorylase"/>
    <property type="match status" value="1"/>
</dbReference>
<reference evidence="9" key="1">
    <citation type="submission" date="2023-06" db="EMBL/GenBank/DDBJ databases">
        <title>Identification and characterization of horizontal gene transfer across gut microbiota members of farm animals based on homology search.</title>
        <authorList>
            <person name="Zeman M."/>
            <person name="Kubasova T."/>
            <person name="Jahodarova E."/>
            <person name="Nykrynova M."/>
            <person name="Rychlik I."/>
        </authorList>
    </citation>
    <scope>NUCLEOTIDE SEQUENCE [LARGE SCALE GENOMIC DNA]</scope>
    <source>
        <strain evidence="9">ET341</strain>
    </source>
</reference>
<dbReference type="Gene3D" id="3.40.50.2000">
    <property type="entry name" value="Glycogen Phosphorylase B"/>
    <property type="match status" value="2"/>
</dbReference>
<proteinExistence type="inferred from homology"/>
<dbReference type="Gene3D" id="1.10.10.10">
    <property type="entry name" value="Winged helix-like DNA-binding domain superfamily/Winged helix DNA-binding domain"/>
    <property type="match status" value="4"/>
</dbReference>
<sequence length="661" mass="76386">MNIALFSDTYLPDINGVATSTHILKKELKKHGHHVLVVTTILPHNSDYIDEDDGVLRLPGIDLKKLYGYRASNIYSFKGMKELKEFQPDIIHIQTEFGIGIFGKIAGEILNIPVCYTYHTMWADYSHYITPGNLKAVDQAAKKIIEKISKIYGNSCSELIVPSQKTADALRKYGISNSIHVIPTGLELEAFALENKNQGLVDQILQEYHLQDKFVVIFLGRIAPEKSIEILIDAMSDIVKKEDKICLMIVGGGPQLEELKTLVHQKGLESHIFFTGPKESEYVPSFYHAAQLFVSASLTETQGLTFIEAMASGLPVLARYDKNLDGVIVDGHNGYFFKDQQDLVEKIIHMYHSDLTQLSTCARNDAQKYSSENFYQHILRTYEQALAKHHYCYKVVSITPENNHLYTVAFQFDHHQILLSLSGQVIERYGLSVGQVVDREELDALKDQEQVSKAYKLALKYLTYKDYTYAKMQKKLMDKGDFDDIQVEMTMDLLMQKNLIDDAEYTRNYFQKAKRLGMGMNKIIYHLKKEGVSPFIIDEYLEEYSQDLEYDKAVELVQKLYNENTTRPQYALIQNIRNKLFNKGFSQDVVERAIENFDFSIPKEHTMNLLTKEYYRVYNRYKNRYQSHILKSKIITFLVQKGYEYDDVMEIIQQLWEDTND</sequence>
<comment type="subcellular location">
    <subcellularLocation>
        <location evidence="1 5">Cytoplasm</location>
    </subcellularLocation>
</comment>
<dbReference type="InterPro" id="IPR050194">
    <property type="entry name" value="Glycosyltransferase_grp1"/>
</dbReference>
<dbReference type="InterPro" id="IPR001296">
    <property type="entry name" value="Glyco_trans_1"/>
</dbReference>